<accession>A0A7H8QXG2</accession>
<keyword evidence="2" id="KW-1185">Reference proteome</keyword>
<dbReference type="AlphaFoldDB" id="A0A7H8QXG2"/>
<sequence length="174" mass="20054">MTDQNSTTSSTSPNGPEYATYNLAFNKSDGDVEKWIYSSVYGSKKEDPVILPASGRYKVRLEFNYVSKPEAFAWQLVKGQPTDGNYLALLSGDLYKQIIYIQCMETGKHIAHPVELDEPRAELELGEFELYPGSYEFLLLLLKVQIHWFLEEDEDIIKLVEEKDRNIKFFVKVK</sequence>
<dbReference type="Proteomes" id="UP000509510">
    <property type="component" value="Chromosome III"/>
</dbReference>
<reference evidence="2" key="1">
    <citation type="submission" date="2020-06" db="EMBL/GenBank/DDBJ databases">
        <title>A chromosome-scale genome assembly of Talaromyces rugulosus W13939.</title>
        <authorList>
            <person name="Wang B."/>
            <person name="Guo L."/>
            <person name="Ye K."/>
            <person name="Wang L."/>
        </authorList>
    </citation>
    <scope>NUCLEOTIDE SEQUENCE [LARGE SCALE GENOMIC DNA]</scope>
    <source>
        <strain evidence="2">W13939</strain>
    </source>
</reference>
<dbReference type="EMBL" id="CP055900">
    <property type="protein sequence ID" value="QKX58802.1"/>
    <property type="molecule type" value="Genomic_DNA"/>
</dbReference>
<dbReference type="RefSeq" id="XP_035344980.1">
    <property type="nucleotide sequence ID" value="XM_035489087.1"/>
</dbReference>
<gene>
    <name evidence="1" type="ORF">TRUGW13939_05929</name>
</gene>
<protein>
    <submittedName>
        <fullName evidence="1">Uncharacterized protein</fullName>
    </submittedName>
</protein>
<evidence type="ECO:0000313" key="1">
    <source>
        <dbReference type="EMBL" id="QKX58802.1"/>
    </source>
</evidence>
<name>A0A7H8QXG2_TALRU</name>
<evidence type="ECO:0000313" key="2">
    <source>
        <dbReference type="Proteomes" id="UP000509510"/>
    </source>
</evidence>
<dbReference type="GeneID" id="55993426"/>
<organism evidence="1 2">
    <name type="scientific">Talaromyces rugulosus</name>
    <name type="common">Penicillium rugulosum</name>
    <dbReference type="NCBI Taxonomy" id="121627"/>
    <lineage>
        <taxon>Eukaryota</taxon>
        <taxon>Fungi</taxon>
        <taxon>Dikarya</taxon>
        <taxon>Ascomycota</taxon>
        <taxon>Pezizomycotina</taxon>
        <taxon>Eurotiomycetes</taxon>
        <taxon>Eurotiomycetidae</taxon>
        <taxon>Eurotiales</taxon>
        <taxon>Trichocomaceae</taxon>
        <taxon>Talaromyces</taxon>
        <taxon>Talaromyces sect. Islandici</taxon>
    </lineage>
</organism>
<proteinExistence type="predicted"/>
<dbReference type="KEGG" id="trg:TRUGW13939_05929"/>